<sequence>MTQIFNAEAFTAVFKDNIETFSSLAGSAFKRAERLVALNLNASRAMLEDSITSTRALLAAKTPQDLSDAQATLLQPAIEGTVALARSAYELALEAQQEAAALAESQFAELHKVLASSLEQAAKSAPAGSEGVFAAIKSVVAANTSAYDSLNKAAKQAAELAQANVSAATDAATKVVALIKKAA</sequence>
<gene>
    <name evidence="2" type="ordered locus">azo3815</name>
</gene>
<organism evidence="2 3">
    <name type="scientific">Azoarcus sp. (strain BH72)</name>
    <dbReference type="NCBI Taxonomy" id="418699"/>
    <lineage>
        <taxon>Bacteria</taxon>
        <taxon>Pseudomonadati</taxon>
        <taxon>Pseudomonadota</taxon>
        <taxon>Betaproteobacteria</taxon>
        <taxon>Rhodocyclales</taxon>
        <taxon>Zoogloeaceae</taxon>
        <taxon>Azoarcus</taxon>
    </lineage>
</organism>
<dbReference type="NCBIfam" id="TIGR01841">
    <property type="entry name" value="phasin"/>
    <property type="match status" value="1"/>
</dbReference>
<dbReference type="HOGENOM" id="CLU_112006_0_0_4"/>
<dbReference type="Pfam" id="PF09361">
    <property type="entry name" value="Phasin_2"/>
    <property type="match status" value="1"/>
</dbReference>
<dbReference type="KEGG" id="aoa:dqs_3967"/>
<proteinExistence type="predicted"/>
<feature type="domain" description="Phasin" evidence="1">
    <location>
        <begin position="8"/>
        <end position="107"/>
    </location>
</feature>
<dbReference type="STRING" id="62928.azo3815"/>
<accession>A1KC75</accession>
<dbReference type="OrthoDB" id="5298576at2"/>
<dbReference type="InterPro" id="IPR018968">
    <property type="entry name" value="Phasin"/>
</dbReference>
<dbReference type="EMBL" id="AM406670">
    <property type="protein sequence ID" value="CAL96431.1"/>
    <property type="molecule type" value="Genomic_DNA"/>
</dbReference>
<evidence type="ECO:0000313" key="3">
    <source>
        <dbReference type="Proteomes" id="UP000002588"/>
    </source>
</evidence>
<reference evidence="2 3" key="1">
    <citation type="journal article" date="2006" name="Nat. Biotechnol.">
        <title>Complete genome of the mutualistic, N2-fixing grass endophyte Azoarcus sp. strain BH72.</title>
        <authorList>
            <person name="Krause A."/>
            <person name="Ramakumar A."/>
            <person name="Bartels D."/>
            <person name="Battistoni F."/>
            <person name="Bekel T."/>
            <person name="Boch J."/>
            <person name="Boehm M."/>
            <person name="Friedrich F."/>
            <person name="Hurek T."/>
            <person name="Krause L."/>
            <person name="Linke B."/>
            <person name="McHardy A.C."/>
            <person name="Sarkar A."/>
            <person name="Schneiker S."/>
            <person name="Syed A.A."/>
            <person name="Thauer R."/>
            <person name="Vorhoelter F.-J."/>
            <person name="Weidner S."/>
            <person name="Puehler A."/>
            <person name="Reinhold-Hurek B."/>
            <person name="Kaiser O."/>
            <person name="Goesmann A."/>
        </authorList>
    </citation>
    <scope>NUCLEOTIDE SEQUENCE [LARGE SCALE GENOMIC DNA]</scope>
    <source>
        <strain evidence="2 3">BH72</strain>
    </source>
</reference>
<protein>
    <submittedName>
        <fullName evidence="2">Probable phasin</fullName>
    </submittedName>
</protein>
<dbReference type="Proteomes" id="UP000002588">
    <property type="component" value="Chromosome"/>
</dbReference>
<dbReference type="KEGG" id="azo:azo3815"/>
<name>A1KC75_AZOSB</name>
<dbReference type="RefSeq" id="WP_011767537.1">
    <property type="nucleotide sequence ID" value="NC_008702.1"/>
</dbReference>
<dbReference type="AlphaFoldDB" id="A1KC75"/>
<dbReference type="eggNOG" id="COG5490">
    <property type="taxonomic scope" value="Bacteria"/>
</dbReference>
<dbReference type="InterPro" id="IPR010127">
    <property type="entry name" value="Phasin_subfam-1"/>
</dbReference>
<evidence type="ECO:0000313" key="2">
    <source>
        <dbReference type="EMBL" id="CAL96431.1"/>
    </source>
</evidence>
<evidence type="ECO:0000259" key="1">
    <source>
        <dbReference type="Pfam" id="PF09361"/>
    </source>
</evidence>
<keyword evidence="3" id="KW-1185">Reference proteome</keyword>